<keyword evidence="2" id="KW-0732">Signal</keyword>
<dbReference type="OrthoDB" id="1711131at2759"/>
<keyword evidence="1" id="KW-0812">Transmembrane</keyword>
<keyword evidence="1" id="KW-0472">Membrane</keyword>
<feature type="transmembrane region" description="Helical" evidence="1">
    <location>
        <begin position="59"/>
        <end position="80"/>
    </location>
</feature>
<sequence>MVFLSRKHLESILLISFAIAAILLALPREHKEEENGGGGTKTTTPIPTVAFNTLPPPTFHVFVLSVIFAVTFSFSAILMLDTDNNGTRNNCNYYSQLHIVLVRFFEGASLASIASALAILCQALFLTATSSTCWPPNTTSSLLLYLRC</sequence>
<evidence type="ECO:0000313" key="3">
    <source>
        <dbReference type="EMBL" id="KAF7113732.1"/>
    </source>
</evidence>
<feature type="transmembrane region" description="Helical" evidence="1">
    <location>
        <begin position="100"/>
        <end position="125"/>
    </location>
</feature>
<keyword evidence="4" id="KW-1185">Reference proteome</keyword>
<reference evidence="3" key="1">
    <citation type="submission" date="2019-11" db="EMBL/GenBank/DDBJ databases">
        <authorList>
            <person name="Liu Y."/>
            <person name="Hou J."/>
            <person name="Li T.-Q."/>
            <person name="Guan C.-H."/>
            <person name="Wu X."/>
            <person name="Wu H.-Z."/>
            <person name="Ling F."/>
            <person name="Zhang R."/>
            <person name="Shi X.-G."/>
            <person name="Ren J.-P."/>
            <person name="Chen E.-F."/>
            <person name="Sun J.-M."/>
        </authorList>
    </citation>
    <scope>NUCLEOTIDE SEQUENCE</scope>
    <source>
        <strain evidence="3">Adult_tree_wgs_1</strain>
        <tissue evidence="3">Leaves</tissue>
    </source>
</reference>
<comment type="caution">
    <text evidence="3">The sequence shown here is derived from an EMBL/GenBank/DDBJ whole genome shotgun (WGS) entry which is preliminary data.</text>
</comment>
<name>A0A834L2K4_RHOSS</name>
<evidence type="ECO:0000256" key="1">
    <source>
        <dbReference type="SAM" id="Phobius"/>
    </source>
</evidence>
<feature type="chain" id="PRO_5032853451" description="CASP-like protein" evidence="2">
    <location>
        <begin position="26"/>
        <end position="148"/>
    </location>
</feature>
<evidence type="ECO:0008006" key="5">
    <source>
        <dbReference type="Google" id="ProtNLM"/>
    </source>
</evidence>
<evidence type="ECO:0000256" key="2">
    <source>
        <dbReference type="SAM" id="SignalP"/>
    </source>
</evidence>
<dbReference type="Proteomes" id="UP000626092">
    <property type="component" value="Unassembled WGS sequence"/>
</dbReference>
<evidence type="ECO:0000313" key="4">
    <source>
        <dbReference type="Proteomes" id="UP000626092"/>
    </source>
</evidence>
<gene>
    <name evidence="3" type="ORF">RHSIM_RhsimUnG0108600</name>
</gene>
<accession>A0A834L2K4</accession>
<feature type="signal peptide" evidence="2">
    <location>
        <begin position="1"/>
        <end position="25"/>
    </location>
</feature>
<dbReference type="EMBL" id="WJXA01000265">
    <property type="protein sequence ID" value="KAF7113732.1"/>
    <property type="molecule type" value="Genomic_DNA"/>
</dbReference>
<protein>
    <recommendedName>
        <fullName evidence="5">CASP-like protein</fullName>
    </recommendedName>
</protein>
<organism evidence="3 4">
    <name type="scientific">Rhododendron simsii</name>
    <name type="common">Sims's rhododendron</name>
    <dbReference type="NCBI Taxonomy" id="118357"/>
    <lineage>
        <taxon>Eukaryota</taxon>
        <taxon>Viridiplantae</taxon>
        <taxon>Streptophyta</taxon>
        <taxon>Embryophyta</taxon>
        <taxon>Tracheophyta</taxon>
        <taxon>Spermatophyta</taxon>
        <taxon>Magnoliopsida</taxon>
        <taxon>eudicotyledons</taxon>
        <taxon>Gunneridae</taxon>
        <taxon>Pentapetalae</taxon>
        <taxon>asterids</taxon>
        <taxon>Ericales</taxon>
        <taxon>Ericaceae</taxon>
        <taxon>Ericoideae</taxon>
        <taxon>Rhodoreae</taxon>
        <taxon>Rhododendron</taxon>
    </lineage>
</organism>
<dbReference type="AlphaFoldDB" id="A0A834L2K4"/>
<keyword evidence="1" id="KW-1133">Transmembrane helix</keyword>
<proteinExistence type="predicted"/>